<keyword evidence="7 8" id="KW-0539">Nucleus</keyword>
<protein>
    <recommendedName>
        <fullName evidence="9">Dof zinc finger protein</fullName>
    </recommendedName>
</protein>
<keyword evidence="1 9" id="KW-0479">Metal-binding</keyword>
<comment type="caution">
    <text evidence="12">The sequence shown here is derived from an EMBL/GenBank/DDBJ whole genome shotgun (WGS) entry which is preliminary data.</text>
</comment>
<keyword evidence="3 9" id="KW-0862">Zinc</keyword>
<dbReference type="InterPro" id="IPR045174">
    <property type="entry name" value="Dof"/>
</dbReference>
<keyword evidence="6 9" id="KW-0804">Transcription</keyword>
<evidence type="ECO:0000256" key="7">
    <source>
        <dbReference type="ARBA" id="ARBA00023242"/>
    </source>
</evidence>
<keyword evidence="5 8" id="KW-0238">DNA-binding</keyword>
<evidence type="ECO:0000256" key="8">
    <source>
        <dbReference type="PROSITE-ProRule" id="PRU00071"/>
    </source>
</evidence>
<dbReference type="GO" id="GO:0005634">
    <property type="term" value="C:nucleus"/>
    <property type="evidence" value="ECO:0007669"/>
    <property type="project" value="UniProtKB-SubCell"/>
</dbReference>
<evidence type="ECO:0000256" key="6">
    <source>
        <dbReference type="ARBA" id="ARBA00023163"/>
    </source>
</evidence>
<evidence type="ECO:0000259" key="11">
    <source>
        <dbReference type="PROSITE" id="PS50884"/>
    </source>
</evidence>
<evidence type="ECO:0000256" key="10">
    <source>
        <dbReference type="SAM" id="MobiDB-lite"/>
    </source>
</evidence>
<dbReference type="GO" id="GO:0003677">
    <property type="term" value="F:DNA binding"/>
    <property type="evidence" value="ECO:0007669"/>
    <property type="project" value="UniProtKB-UniRule"/>
</dbReference>
<proteinExistence type="predicted"/>
<evidence type="ECO:0000313" key="13">
    <source>
        <dbReference type="Proteomes" id="UP001642260"/>
    </source>
</evidence>
<dbReference type="PANTHER" id="PTHR31992">
    <property type="entry name" value="DOF ZINC FINGER PROTEIN DOF1.4-RELATED"/>
    <property type="match status" value="1"/>
</dbReference>
<dbReference type="AlphaFoldDB" id="A0ABC8K2V7"/>
<dbReference type="GO" id="GO:0003700">
    <property type="term" value="F:DNA-binding transcription factor activity"/>
    <property type="evidence" value="ECO:0007669"/>
    <property type="project" value="UniProtKB-UniRule"/>
</dbReference>
<evidence type="ECO:0000256" key="3">
    <source>
        <dbReference type="ARBA" id="ARBA00022833"/>
    </source>
</evidence>
<dbReference type="PROSITE" id="PS50884">
    <property type="entry name" value="ZF_DOF_2"/>
    <property type="match status" value="1"/>
</dbReference>
<reference evidence="12 13" key="1">
    <citation type="submission" date="2022-03" db="EMBL/GenBank/DDBJ databases">
        <authorList>
            <person name="Macdonald S."/>
            <person name="Ahmed S."/>
            <person name="Newling K."/>
        </authorList>
    </citation>
    <scope>NUCLEOTIDE SEQUENCE [LARGE SCALE GENOMIC DNA]</scope>
</reference>
<comment type="function">
    <text evidence="9">Transcription factor that binds specifically to a 5'-AA[AG]G-3' consensus core sequence.</text>
</comment>
<evidence type="ECO:0000256" key="1">
    <source>
        <dbReference type="ARBA" id="ARBA00022723"/>
    </source>
</evidence>
<evidence type="ECO:0000256" key="5">
    <source>
        <dbReference type="ARBA" id="ARBA00023125"/>
    </source>
</evidence>
<feature type="compositionally biased region" description="Basic residues" evidence="10">
    <location>
        <begin position="85"/>
        <end position="100"/>
    </location>
</feature>
<sequence length="253" mass="28708">MLPYNAHNSYQQQFPSPEIEIPAKWKISYGHEETAPPCPRCASSNTKFCYYNNYSLSQPRYFCKGCRRYWTKGGSLRNIPVGGGCRKRSRSRRQTSHKRFGPNENRPDGLTNESQSSPAGSIIDLAAVFAQYVNAPSPSSTDNTTGSDQNSPVTTNTNALESLSWDIYQETDGFYGEFNDLTNKIQEDERGFGHFLQEGQEEIFEFQGLLDDKEIQEILECSFSEEPEQLISQERFMINGDHWSSTDLTTFGV</sequence>
<feature type="domain" description="Dof-type" evidence="11">
    <location>
        <begin position="36"/>
        <end position="90"/>
    </location>
</feature>
<organism evidence="12 13">
    <name type="scientific">Eruca vesicaria subsp. sativa</name>
    <name type="common">Garden rocket</name>
    <name type="synonym">Eruca sativa</name>
    <dbReference type="NCBI Taxonomy" id="29727"/>
    <lineage>
        <taxon>Eukaryota</taxon>
        <taxon>Viridiplantae</taxon>
        <taxon>Streptophyta</taxon>
        <taxon>Embryophyta</taxon>
        <taxon>Tracheophyta</taxon>
        <taxon>Spermatophyta</taxon>
        <taxon>Magnoliopsida</taxon>
        <taxon>eudicotyledons</taxon>
        <taxon>Gunneridae</taxon>
        <taxon>Pentapetalae</taxon>
        <taxon>rosids</taxon>
        <taxon>malvids</taxon>
        <taxon>Brassicales</taxon>
        <taxon>Brassicaceae</taxon>
        <taxon>Brassiceae</taxon>
        <taxon>Eruca</taxon>
    </lineage>
</organism>
<comment type="subcellular location">
    <subcellularLocation>
        <location evidence="8 9">Nucleus</location>
    </subcellularLocation>
</comment>
<dbReference type="Pfam" id="PF02701">
    <property type="entry name" value="Zn_ribbon_Dof"/>
    <property type="match status" value="1"/>
</dbReference>
<accession>A0ABC8K2V7</accession>
<evidence type="ECO:0000256" key="4">
    <source>
        <dbReference type="ARBA" id="ARBA00023015"/>
    </source>
</evidence>
<dbReference type="GO" id="GO:0008270">
    <property type="term" value="F:zinc ion binding"/>
    <property type="evidence" value="ECO:0007669"/>
    <property type="project" value="UniProtKB-KW"/>
</dbReference>
<dbReference type="EMBL" id="CAKOAT010171821">
    <property type="protein sequence ID" value="CAH8351969.1"/>
    <property type="molecule type" value="Genomic_DNA"/>
</dbReference>
<feature type="region of interest" description="Disordered" evidence="10">
    <location>
        <begin position="136"/>
        <end position="156"/>
    </location>
</feature>
<dbReference type="PROSITE" id="PS01361">
    <property type="entry name" value="ZF_DOF_1"/>
    <property type="match status" value="1"/>
</dbReference>
<evidence type="ECO:0000256" key="9">
    <source>
        <dbReference type="RuleBase" id="RU369094"/>
    </source>
</evidence>
<feature type="region of interest" description="Disordered" evidence="10">
    <location>
        <begin position="81"/>
        <end position="117"/>
    </location>
</feature>
<gene>
    <name evidence="12" type="ORF">ERUC_LOCUS18428</name>
</gene>
<dbReference type="InterPro" id="IPR003851">
    <property type="entry name" value="Znf_Dof"/>
</dbReference>
<dbReference type="Proteomes" id="UP001642260">
    <property type="component" value="Unassembled WGS sequence"/>
</dbReference>
<evidence type="ECO:0000256" key="2">
    <source>
        <dbReference type="ARBA" id="ARBA00022771"/>
    </source>
</evidence>
<keyword evidence="4 9" id="KW-0805">Transcription regulation</keyword>
<name>A0ABC8K2V7_ERUVS</name>
<keyword evidence="13" id="KW-1185">Reference proteome</keyword>
<evidence type="ECO:0000313" key="12">
    <source>
        <dbReference type="EMBL" id="CAH8351969.1"/>
    </source>
</evidence>
<keyword evidence="2 8" id="KW-0863">Zinc-finger</keyword>
<dbReference type="PANTHER" id="PTHR31992:SF157">
    <property type="entry name" value="DOF ZINC FINGER PROTEIN"/>
    <property type="match status" value="1"/>
</dbReference>